<gene>
    <name evidence="1" type="ORF">ID09_08685</name>
</gene>
<dbReference type="Proteomes" id="UP000028185">
    <property type="component" value="Chromosome"/>
</dbReference>
<dbReference type="SUPFAM" id="SSF53335">
    <property type="entry name" value="S-adenosyl-L-methionine-dependent methyltransferases"/>
    <property type="match status" value="1"/>
</dbReference>
<proteinExistence type="predicted"/>
<dbReference type="GO" id="GO:0032259">
    <property type="term" value="P:methylation"/>
    <property type="evidence" value="ECO:0007669"/>
    <property type="project" value="UniProtKB-KW"/>
</dbReference>
<dbReference type="PATRIC" id="fig|1214179.4.peg.1716"/>
<dbReference type="InterPro" id="IPR029063">
    <property type="entry name" value="SAM-dependent_MTases_sf"/>
</dbReference>
<evidence type="ECO:0000313" key="1">
    <source>
        <dbReference type="EMBL" id="AIG44090.1"/>
    </source>
</evidence>
<dbReference type="InterPro" id="IPR010719">
    <property type="entry name" value="MnmM_MeTrfase"/>
</dbReference>
<dbReference type="PANTHER" id="PTHR35276:SF1">
    <property type="entry name" value="TRNA (MNM(5)S(2)U34)-METHYLTRANSFERASE, CHLOROPLASTIC"/>
    <property type="match status" value="1"/>
</dbReference>
<keyword evidence="1" id="KW-0808">Transferase</keyword>
<accession>A0A075SSU1</accession>
<dbReference type="RefSeq" id="WP_029693864.1">
    <property type="nucleotide sequence ID" value="NZ_ALLE01000012.1"/>
</dbReference>
<organism evidence="1 2">
    <name type="scientific">Streptococcus suis 6407</name>
    <dbReference type="NCBI Taxonomy" id="1214179"/>
    <lineage>
        <taxon>Bacteria</taxon>
        <taxon>Bacillati</taxon>
        <taxon>Bacillota</taxon>
        <taxon>Bacilli</taxon>
        <taxon>Lactobacillales</taxon>
        <taxon>Streptococcaceae</taxon>
        <taxon>Streptococcus</taxon>
    </lineage>
</organism>
<dbReference type="AlphaFoldDB" id="A0A075SSU1"/>
<protein>
    <submittedName>
        <fullName evidence="1">SAM-dependent methyltransferase</fullName>
    </submittedName>
</protein>
<sequence length="182" mass="20008">MIKRPIHLSHDFLAEVLTPEDLAVDATMGNGHDTLFLAQRAGKVVAFDIQEQALTTTAEKLEKAGLTNAQLVLTGHENLDQYVEECKAAIFNLGYLPSADKSVITLPATTLQAIEKVLDRLVVGGRLAIMVYYGHEGGALEKDAVLDFISQLDQTVFTAMLYKPLNQVNTPPFLVMVERLKK</sequence>
<evidence type="ECO:0000313" key="2">
    <source>
        <dbReference type="Proteomes" id="UP000028185"/>
    </source>
</evidence>
<dbReference type="GO" id="GO:0008168">
    <property type="term" value="F:methyltransferase activity"/>
    <property type="evidence" value="ECO:0007669"/>
    <property type="project" value="UniProtKB-KW"/>
</dbReference>
<name>A0A075SSU1_STRSU</name>
<dbReference type="EMBL" id="CP008921">
    <property type="protein sequence ID" value="AIG44090.1"/>
    <property type="molecule type" value="Genomic_DNA"/>
</dbReference>
<keyword evidence="1" id="KW-0489">Methyltransferase</keyword>
<reference evidence="1 2" key="1">
    <citation type="journal article" date="2014" name="Genome Announc.">
        <title>Whole-Genome Sequence of Streptococcus suis Serotype 4 Reference Strain 6407.</title>
        <authorList>
            <person name="Wang K."/>
            <person name="Chen J."/>
            <person name="Yao H."/>
            <person name="Lu C."/>
        </authorList>
    </citation>
    <scope>NUCLEOTIDE SEQUENCE [LARGE SCALE GENOMIC DNA]</scope>
    <source>
        <strain evidence="1">6407</strain>
    </source>
</reference>
<dbReference type="Pfam" id="PF06962">
    <property type="entry name" value="rRNA_methylase"/>
    <property type="match status" value="1"/>
</dbReference>
<dbReference type="HOGENOM" id="CLU_079190_1_0_9"/>
<dbReference type="Gene3D" id="3.40.50.150">
    <property type="entry name" value="Vaccinia Virus protein VP39"/>
    <property type="match status" value="1"/>
</dbReference>
<dbReference type="PANTHER" id="PTHR35276">
    <property type="entry name" value="S-ADENOSYL-L-METHIONINE-DEPENDENT METHYLTRANSFERASES SUPERFAMILY PROTEIN"/>
    <property type="match status" value="1"/>
</dbReference>